<keyword evidence="3 6" id="KW-0349">Heme</keyword>
<dbReference type="InterPro" id="IPR001128">
    <property type="entry name" value="Cyt_P450"/>
</dbReference>
<accession>A0A194WSL0</accession>
<dbReference type="InterPro" id="IPR017972">
    <property type="entry name" value="Cyt_P450_CS"/>
</dbReference>
<comment type="similarity">
    <text evidence="2 7">Belongs to the cytochrome P450 family.</text>
</comment>
<proteinExistence type="inferred from homology"/>
<dbReference type="Proteomes" id="UP000070700">
    <property type="component" value="Unassembled WGS sequence"/>
</dbReference>
<evidence type="ECO:0000313" key="8">
    <source>
        <dbReference type="EMBL" id="KUJ10945.1"/>
    </source>
</evidence>
<dbReference type="EMBL" id="KQ947428">
    <property type="protein sequence ID" value="KUJ10945.1"/>
    <property type="molecule type" value="Genomic_DNA"/>
</dbReference>
<keyword evidence="7" id="KW-0560">Oxidoreductase</keyword>
<dbReference type="GeneID" id="28819609"/>
<name>A0A194WSL0_MOLSC</name>
<keyword evidence="5 6" id="KW-0408">Iron</keyword>
<evidence type="ECO:0000256" key="3">
    <source>
        <dbReference type="ARBA" id="ARBA00022617"/>
    </source>
</evidence>
<dbReference type="InParanoid" id="A0A194WSL0"/>
<sequence>MSLTHLVSTIRFQKSLESQDPKKVPPKVPYWTPFVCHMISLMRTPAPFADDLMKKYGYNIPLSIQAGLMKLCFVSSPEQIQTIFKDSKSLSSKPSTLYCLKNIIDTPPEVLPYYAADDSGMANKIRKGSVVTKQEERMHFWAAHTAQKYLSGQTLLSVSERYISTLDRNLEALNIGNDWVEVPDLLKFLQDEITSSTIEALMGSHVLRLNPTLVQDFWEFDYNMPNYVRGLPRWLVPSAFKVRDRMIASMKKWHLFAHEHSDVSKIAPDDPDWDPYFGTKLVKARLFYGMNNKHTNAASRASEDVGLILAGNANVIPSLFWYIYEALKDRTLQDRLMKEVSPCISEQGQLDIVQVTSQPLLQSVFAETLRLRVAITMTRTAEYSDYQLGSYKIKKDIPLVIFSRTAALNAEGWTNAGREPVVPLEKFWAERFLVKPGQKISKTDPELSYAKAQGSAEQTMAGSEKESNFSIEGLAGCWLPFGGGQRMCPGRHLAKHEIIGSFALLFSKYEIEMIDNGLGEPKPDMRWYPMGGLPPMEKFPFRIRKRT</sequence>
<reference evidence="8 9" key="1">
    <citation type="submission" date="2015-10" db="EMBL/GenBank/DDBJ databases">
        <title>Full genome of DAOMC 229536 Phialocephala scopiformis, a fungal endophyte of spruce producing the potent anti-insectan compound rugulosin.</title>
        <authorList>
            <consortium name="DOE Joint Genome Institute"/>
            <person name="Walker A.K."/>
            <person name="Frasz S.L."/>
            <person name="Seifert K.A."/>
            <person name="Miller J.D."/>
            <person name="Mondo S.J."/>
            <person name="Labutti K."/>
            <person name="Lipzen A."/>
            <person name="Dockter R."/>
            <person name="Kennedy M."/>
            <person name="Grigoriev I.V."/>
            <person name="Spatafora J.W."/>
        </authorList>
    </citation>
    <scope>NUCLEOTIDE SEQUENCE [LARGE SCALE GENOMIC DNA]</scope>
    <source>
        <strain evidence="8 9">CBS 120377</strain>
    </source>
</reference>
<dbReference type="PROSITE" id="PS00086">
    <property type="entry name" value="CYTOCHROME_P450"/>
    <property type="match status" value="1"/>
</dbReference>
<evidence type="ECO:0000313" key="9">
    <source>
        <dbReference type="Proteomes" id="UP000070700"/>
    </source>
</evidence>
<keyword evidence="7" id="KW-0503">Monooxygenase</keyword>
<evidence type="ECO:0000256" key="5">
    <source>
        <dbReference type="ARBA" id="ARBA00023004"/>
    </source>
</evidence>
<dbReference type="OrthoDB" id="1470350at2759"/>
<evidence type="ECO:0000256" key="4">
    <source>
        <dbReference type="ARBA" id="ARBA00022723"/>
    </source>
</evidence>
<dbReference type="Pfam" id="PF00067">
    <property type="entry name" value="p450"/>
    <property type="match status" value="1"/>
</dbReference>
<gene>
    <name evidence="8" type="ORF">LY89DRAFT_595829</name>
</gene>
<evidence type="ECO:0000256" key="6">
    <source>
        <dbReference type="PIRSR" id="PIRSR602403-1"/>
    </source>
</evidence>
<feature type="binding site" description="axial binding residue" evidence="6">
    <location>
        <position position="488"/>
    </location>
    <ligand>
        <name>heme</name>
        <dbReference type="ChEBI" id="CHEBI:30413"/>
    </ligand>
    <ligandPart>
        <name>Fe</name>
        <dbReference type="ChEBI" id="CHEBI:18248"/>
    </ligandPart>
</feature>
<keyword evidence="9" id="KW-1185">Reference proteome</keyword>
<dbReference type="CDD" id="cd11040">
    <property type="entry name" value="CYP7_CYP8-like"/>
    <property type="match status" value="1"/>
</dbReference>
<dbReference type="AlphaFoldDB" id="A0A194WSL0"/>
<dbReference type="RefSeq" id="XP_018065300.1">
    <property type="nucleotide sequence ID" value="XM_018209883.1"/>
</dbReference>
<evidence type="ECO:0000256" key="1">
    <source>
        <dbReference type="ARBA" id="ARBA00001971"/>
    </source>
</evidence>
<dbReference type="InterPro" id="IPR050529">
    <property type="entry name" value="CYP450_sterol_14alpha_dmase"/>
</dbReference>
<dbReference type="SUPFAM" id="SSF48264">
    <property type="entry name" value="Cytochrome P450"/>
    <property type="match status" value="1"/>
</dbReference>
<dbReference type="STRING" id="149040.A0A194WSL0"/>
<dbReference type="GO" id="GO:0020037">
    <property type="term" value="F:heme binding"/>
    <property type="evidence" value="ECO:0007669"/>
    <property type="project" value="InterPro"/>
</dbReference>
<dbReference type="Gene3D" id="1.10.630.10">
    <property type="entry name" value="Cytochrome P450"/>
    <property type="match status" value="1"/>
</dbReference>
<comment type="cofactor">
    <cofactor evidence="1 6">
        <name>heme</name>
        <dbReference type="ChEBI" id="CHEBI:30413"/>
    </cofactor>
</comment>
<keyword evidence="4 6" id="KW-0479">Metal-binding</keyword>
<dbReference type="GO" id="GO:0016705">
    <property type="term" value="F:oxidoreductase activity, acting on paired donors, with incorporation or reduction of molecular oxygen"/>
    <property type="evidence" value="ECO:0007669"/>
    <property type="project" value="InterPro"/>
</dbReference>
<dbReference type="InterPro" id="IPR002403">
    <property type="entry name" value="Cyt_P450_E_grp-IV"/>
</dbReference>
<evidence type="ECO:0000256" key="2">
    <source>
        <dbReference type="ARBA" id="ARBA00010617"/>
    </source>
</evidence>
<dbReference type="PANTHER" id="PTHR24304:SF2">
    <property type="entry name" value="24-HYDROXYCHOLESTEROL 7-ALPHA-HYDROXYLASE"/>
    <property type="match status" value="1"/>
</dbReference>
<dbReference type="GO" id="GO:0005506">
    <property type="term" value="F:iron ion binding"/>
    <property type="evidence" value="ECO:0007669"/>
    <property type="project" value="InterPro"/>
</dbReference>
<dbReference type="GO" id="GO:0008395">
    <property type="term" value="F:steroid hydroxylase activity"/>
    <property type="evidence" value="ECO:0007669"/>
    <property type="project" value="TreeGrafter"/>
</dbReference>
<dbReference type="PANTHER" id="PTHR24304">
    <property type="entry name" value="CYTOCHROME P450 FAMILY 7"/>
    <property type="match status" value="1"/>
</dbReference>
<organism evidence="8 9">
    <name type="scientific">Mollisia scopiformis</name>
    <name type="common">Conifer needle endophyte fungus</name>
    <name type="synonym">Phialocephala scopiformis</name>
    <dbReference type="NCBI Taxonomy" id="149040"/>
    <lineage>
        <taxon>Eukaryota</taxon>
        <taxon>Fungi</taxon>
        <taxon>Dikarya</taxon>
        <taxon>Ascomycota</taxon>
        <taxon>Pezizomycotina</taxon>
        <taxon>Leotiomycetes</taxon>
        <taxon>Helotiales</taxon>
        <taxon>Mollisiaceae</taxon>
        <taxon>Mollisia</taxon>
    </lineage>
</organism>
<dbReference type="KEGG" id="psco:LY89DRAFT_595829"/>
<dbReference type="PRINTS" id="PR00465">
    <property type="entry name" value="EP450IV"/>
</dbReference>
<protein>
    <submittedName>
        <fullName evidence="8">Cytochrome P450</fullName>
    </submittedName>
</protein>
<evidence type="ECO:0000256" key="7">
    <source>
        <dbReference type="RuleBase" id="RU000461"/>
    </source>
</evidence>
<dbReference type="InterPro" id="IPR036396">
    <property type="entry name" value="Cyt_P450_sf"/>
</dbReference>